<organism evidence="9 10">
    <name type="scientific">Brevibacterium antiquum CNRZ 918</name>
    <dbReference type="NCBI Taxonomy" id="1255637"/>
    <lineage>
        <taxon>Bacteria</taxon>
        <taxon>Bacillati</taxon>
        <taxon>Actinomycetota</taxon>
        <taxon>Actinomycetes</taxon>
        <taxon>Micrococcales</taxon>
        <taxon>Brevibacteriaceae</taxon>
        <taxon>Brevibacterium</taxon>
    </lineage>
</organism>
<dbReference type="InterPro" id="IPR027266">
    <property type="entry name" value="TrmE/GcvT-like"/>
</dbReference>
<dbReference type="InterPro" id="IPR029043">
    <property type="entry name" value="GcvT/YgfZ_C"/>
</dbReference>
<dbReference type="Pfam" id="PF13510">
    <property type="entry name" value="Fer2_4"/>
    <property type="match status" value="1"/>
</dbReference>
<dbReference type="EC" id="1.5.3.24" evidence="3"/>
<evidence type="ECO:0000259" key="5">
    <source>
        <dbReference type="Pfam" id="PF01571"/>
    </source>
</evidence>
<evidence type="ECO:0000256" key="3">
    <source>
        <dbReference type="PIRNR" id="PIRNR037980"/>
    </source>
</evidence>
<dbReference type="Proteomes" id="UP000234433">
    <property type="component" value="Unassembled WGS sequence"/>
</dbReference>
<feature type="compositionally biased region" description="Polar residues" evidence="4">
    <location>
        <begin position="251"/>
        <end position="260"/>
    </location>
</feature>
<dbReference type="InterPro" id="IPR006277">
    <property type="entry name" value="Sarcosine_oxidase_asu"/>
</dbReference>
<evidence type="ECO:0000259" key="7">
    <source>
        <dbReference type="Pfam" id="PF08669"/>
    </source>
</evidence>
<dbReference type="OrthoDB" id="5287468at2"/>
<dbReference type="Pfam" id="PF08669">
    <property type="entry name" value="GCV_T_C"/>
    <property type="match status" value="1"/>
</dbReference>
<dbReference type="InterPro" id="IPR006222">
    <property type="entry name" value="GCVT_N"/>
</dbReference>
<comment type="subcellular location">
    <subcellularLocation>
        <location evidence="3">Cytoplasm</location>
    </subcellularLocation>
</comment>
<keyword evidence="2 3" id="KW-0560">Oxidoreductase</keyword>
<evidence type="ECO:0000313" key="9">
    <source>
        <dbReference type="EMBL" id="SMX71927.1"/>
    </source>
</evidence>
<dbReference type="SUPFAM" id="SSF103025">
    <property type="entry name" value="Folate-binding domain"/>
    <property type="match status" value="1"/>
</dbReference>
<dbReference type="InterPro" id="IPR042204">
    <property type="entry name" value="2Fe-2S-bd_N"/>
</dbReference>
<dbReference type="GO" id="GO:0005737">
    <property type="term" value="C:cytoplasm"/>
    <property type="evidence" value="ECO:0007669"/>
    <property type="project" value="UniProtKB-SubCell"/>
</dbReference>
<dbReference type="InterPro" id="IPR041117">
    <property type="entry name" value="SoxA_A3"/>
</dbReference>
<dbReference type="InterPro" id="IPR036188">
    <property type="entry name" value="FAD/NAD-bd_sf"/>
</dbReference>
<dbReference type="InterPro" id="IPR013977">
    <property type="entry name" value="GcvT_C"/>
</dbReference>
<dbReference type="PANTHER" id="PTHR43757">
    <property type="entry name" value="AMINOMETHYLTRANSFERASE"/>
    <property type="match status" value="1"/>
</dbReference>
<name>A0A2H1I9P6_9MICO</name>
<evidence type="ECO:0000256" key="1">
    <source>
        <dbReference type="ARBA" id="ARBA00008609"/>
    </source>
</evidence>
<dbReference type="GO" id="GO:0000166">
    <property type="term" value="F:nucleotide binding"/>
    <property type="evidence" value="ECO:0007669"/>
    <property type="project" value="UniProtKB-KW"/>
</dbReference>
<dbReference type="InterPro" id="IPR023753">
    <property type="entry name" value="FAD/NAD-binding_dom"/>
</dbReference>
<keyword evidence="3" id="KW-0547">Nucleotide-binding</keyword>
<keyword evidence="3" id="KW-0963">Cytoplasm</keyword>
<dbReference type="PANTHER" id="PTHR43757:SF2">
    <property type="entry name" value="AMINOMETHYLTRANSFERASE, MITOCHONDRIAL"/>
    <property type="match status" value="1"/>
</dbReference>
<dbReference type="GO" id="GO:0008115">
    <property type="term" value="F:sarcosine oxidase activity"/>
    <property type="evidence" value="ECO:0007669"/>
    <property type="project" value="UniProtKB-UniRule"/>
</dbReference>
<feature type="domain" description="GCVT N-terminal" evidence="5">
    <location>
        <begin position="610"/>
        <end position="880"/>
    </location>
</feature>
<dbReference type="PRINTS" id="PR00411">
    <property type="entry name" value="PNDRDTASEI"/>
</dbReference>
<evidence type="ECO:0000259" key="8">
    <source>
        <dbReference type="Pfam" id="PF17806"/>
    </source>
</evidence>
<dbReference type="PRINTS" id="PR00368">
    <property type="entry name" value="FADPNR"/>
</dbReference>
<feature type="domain" description="FAD/NAD(P)-binding" evidence="6">
    <location>
        <begin position="129"/>
        <end position="420"/>
    </location>
</feature>
<dbReference type="Pfam" id="PF01571">
    <property type="entry name" value="GCV_T"/>
    <property type="match status" value="1"/>
</dbReference>
<evidence type="ECO:0000313" key="10">
    <source>
        <dbReference type="Proteomes" id="UP000234433"/>
    </source>
</evidence>
<dbReference type="Gene3D" id="3.10.20.440">
    <property type="entry name" value="2Fe-2S iron-sulphur cluster binding domain, sarcosine oxidase, alpha subunit, N-terminal domain"/>
    <property type="match status" value="1"/>
</dbReference>
<dbReference type="InterPro" id="IPR028896">
    <property type="entry name" value="GcvT/YgfZ/DmdA"/>
</dbReference>
<dbReference type="Pfam" id="PF17806">
    <property type="entry name" value="SO_alpha_A3"/>
    <property type="match status" value="1"/>
</dbReference>
<dbReference type="Gene3D" id="3.50.50.60">
    <property type="entry name" value="FAD/NAD(P)-binding domain"/>
    <property type="match status" value="3"/>
</dbReference>
<dbReference type="AlphaFoldDB" id="A0A2H1I9P6"/>
<dbReference type="GO" id="GO:0046653">
    <property type="term" value="P:tetrahydrofolate metabolic process"/>
    <property type="evidence" value="ECO:0007669"/>
    <property type="project" value="UniProtKB-UniRule"/>
</dbReference>
<comment type="cofactor">
    <cofactor evidence="3">
        <name>NAD(+)</name>
        <dbReference type="ChEBI" id="CHEBI:57540"/>
    </cofactor>
    <text evidence="3">Binds 1 NAD(+) per subunit.</text>
</comment>
<accession>A0A2H1I9P6</accession>
<comment type="similarity">
    <text evidence="1 3">Belongs to the GcvT family.</text>
</comment>
<dbReference type="Pfam" id="PF07992">
    <property type="entry name" value="Pyr_redox_2"/>
    <property type="match status" value="1"/>
</dbReference>
<feature type="region of interest" description="Disordered" evidence="4">
    <location>
        <begin position="239"/>
        <end position="262"/>
    </location>
</feature>
<sequence>MSSADTNIRLDHATGIDRSRPISFTVDGRHYEGFAGDTIASALIAAGRIDCGNSTYLGRPRGLLSAGIEESNALVRVHPRVSGDVSESMLPATRVPITEGLEADYLAGLGILDPGQDELVYEHKHVHTDVLVVGAGPAGLAAAREAGRSGARTLLLDDRAAPGGSLLSSSGAFGVGGSAETIDEVPAAAWIESTVASFAEAEELTYRANTTVFGSYDSNYFVALEDRTLDLVENDGRGRSAAEARDDKSTAGHSATSRAGTRQRVWHIRAKQVVLATGAHERPIVFADNDRPGIMLASAVRTYLNRFGVAAGQRIAIAATNDSAYELLADLHAAGIEVPAIIDSRTTASAMAERVVGRTGTRLILGSAVTGTAGQGPAGRISRVTVAALDDDCVAAGDGEDIDVDLLAVAGGFSPVIHLHGQRKGPIVWRADIAAFVPRTPVRNQFTVGAINGDYSLEAALKDGAEAGNAAADRTGFAAALDAPKATAMTYAPARPLWLVTSAKDDHTALTTHFIDFQRDQSVADVQRAMNAGMRSVEHIKRYTSISTANDQGKTSAVNAIGAIASVLGETDLGSVGHTTFRAPFAPVPFAALAGRRKGELFDPARITAIHPWHVAHGAKFEDVGQWKRPWYYPRPGEDMDAAVLREGKAVRESVGFQDASTLGKIEIRGTDAGDFLGQIYTNGFKKLAVGKGRYGLMCKPDGMIFDDGVTLRVAEDRYYMTTTTGGAATVLEWLEEWHQTQWPELDVVFTSVTEEWSTVAVAGPQSRDVIAKIAPHLDVSNEAFEFMGFRETTLANGIPARICRISFSGELAFEVNVENYYGLAVWEAVAEAGAEFDITPYGTEVMHVLRAEKGFIIVGQDTDGTVTPQDAGMEWIVSKFKDFIGKRSYSRIDTAREDRKHLVGVLPVDGTTRLAEGAQLITAGTPVTPEAGPVPMIGHVTSSYMSPSLDRPIGLAFVENGRNRTGEIIQSPVAGSLVDVEITSPVFYDPEGNRRDG</sequence>
<protein>
    <recommendedName>
        <fullName evidence="3">Sarcosine oxidase subunit alpha</fullName>
        <ecNumber evidence="3">1.5.3.24</ecNumber>
    </recommendedName>
</protein>
<reference evidence="9 10" key="1">
    <citation type="submission" date="2017-03" db="EMBL/GenBank/DDBJ databases">
        <authorList>
            <person name="Afonso C.L."/>
            <person name="Miller P.J."/>
            <person name="Scott M.A."/>
            <person name="Spackman E."/>
            <person name="Goraichik I."/>
            <person name="Dimitrov K.M."/>
            <person name="Suarez D.L."/>
            <person name="Swayne D.E."/>
        </authorList>
    </citation>
    <scope>NUCLEOTIDE SEQUENCE [LARGE SCALE GENOMIC DNA]</scope>
    <source>
        <strain evidence="9 10">CNRZ 918</strain>
    </source>
</reference>
<evidence type="ECO:0000256" key="4">
    <source>
        <dbReference type="SAM" id="MobiDB-lite"/>
    </source>
</evidence>
<dbReference type="PIRSF" id="PIRSF037980">
    <property type="entry name" value="SoxA"/>
    <property type="match status" value="1"/>
</dbReference>
<gene>
    <name evidence="9" type="ORF">BANT918_00723</name>
</gene>
<evidence type="ECO:0000259" key="6">
    <source>
        <dbReference type="Pfam" id="PF07992"/>
    </source>
</evidence>
<proteinExistence type="inferred from homology"/>
<feature type="compositionally biased region" description="Basic and acidic residues" evidence="4">
    <location>
        <begin position="239"/>
        <end position="250"/>
    </location>
</feature>
<comment type="catalytic activity">
    <reaction evidence="3">
        <text>sarcosine + (6S)-5,6,7,8-tetrahydrofolate + O2 = (6R)-5,10-methylene-5,6,7,8-tetrahydrofolate + glycine + H2O2</text>
        <dbReference type="Rhea" id="RHEA:70455"/>
        <dbReference type="ChEBI" id="CHEBI:15379"/>
        <dbReference type="ChEBI" id="CHEBI:15636"/>
        <dbReference type="ChEBI" id="CHEBI:16240"/>
        <dbReference type="ChEBI" id="CHEBI:57305"/>
        <dbReference type="ChEBI" id="CHEBI:57433"/>
        <dbReference type="ChEBI" id="CHEBI:57453"/>
        <dbReference type="EC" id="1.5.3.24"/>
    </reaction>
</comment>
<feature type="domain" description="SoxA A3" evidence="8">
    <location>
        <begin position="513"/>
        <end position="596"/>
    </location>
</feature>
<feature type="domain" description="Aminomethyltransferase C-terminal" evidence="7">
    <location>
        <begin position="901"/>
        <end position="990"/>
    </location>
</feature>
<dbReference type="Gene3D" id="3.30.1360.120">
    <property type="entry name" value="Probable tRNA modification gtpase trme, domain 1"/>
    <property type="match status" value="1"/>
</dbReference>
<keyword evidence="3" id="KW-0520">NAD</keyword>
<dbReference type="RefSeq" id="WP_101618991.1">
    <property type="nucleotide sequence ID" value="NZ_FXZD01000002.1"/>
</dbReference>
<dbReference type="SUPFAM" id="SSF101790">
    <property type="entry name" value="Aminomethyltransferase beta-barrel domain"/>
    <property type="match status" value="1"/>
</dbReference>
<dbReference type="SUPFAM" id="SSF51905">
    <property type="entry name" value="FAD/NAD(P)-binding domain"/>
    <property type="match status" value="1"/>
</dbReference>
<evidence type="ECO:0000256" key="2">
    <source>
        <dbReference type="ARBA" id="ARBA00023002"/>
    </source>
</evidence>
<dbReference type="EMBL" id="FXZD01000002">
    <property type="protein sequence ID" value="SMX71927.1"/>
    <property type="molecule type" value="Genomic_DNA"/>
</dbReference>